<gene>
    <name evidence="1" type="ORF">ARMOST_00422</name>
</gene>
<reference evidence="2" key="1">
    <citation type="journal article" date="2017" name="Nat. Ecol. Evol.">
        <title>Genome expansion and lineage-specific genetic innovations in the forest pathogenic fungi Armillaria.</title>
        <authorList>
            <person name="Sipos G."/>
            <person name="Prasanna A.N."/>
            <person name="Walter M.C."/>
            <person name="O'Connor E."/>
            <person name="Balint B."/>
            <person name="Krizsan K."/>
            <person name="Kiss B."/>
            <person name="Hess J."/>
            <person name="Varga T."/>
            <person name="Slot J."/>
            <person name="Riley R."/>
            <person name="Boka B."/>
            <person name="Rigling D."/>
            <person name="Barry K."/>
            <person name="Lee J."/>
            <person name="Mihaltcheva S."/>
            <person name="LaButti K."/>
            <person name="Lipzen A."/>
            <person name="Waldron R."/>
            <person name="Moloney N.M."/>
            <person name="Sperisen C."/>
            <person name="Kredics L."/>
            <person name="Vagvoelgyi C."/>
            <person name="Patrignani A."/>
            <person name="Fitzpatrick D."/>
            <person name="Nagy I."/>
            <person name="Doyle S."/>
            <person name="Anderson J.B."/>
            <person name="Grigoriev I.V."/>
            <person name="Gueldener U."/>
            <person name="Muensterkoetter M."/>
            <person name="Nagy L.G."/>
        </authorList>
    </citation>
    <scope>NUCLEOTIDE SEQUENCE [LARGE SCALE GENOMIC DNA]</scope>
    <source>
        <strain evidence="2">C18/9</strain>
    </source>
</reference>
<keyword evidence="2" id="KW-1185">Reference proteome</keyword>
<name>A0A284QL23_ARMOS</name>
<evidence type="ECO:0000313" key="2">
    <source>
        <dbReference type="Proteomes" id="UP000219338"/>
    </source>
</evidence>
<organism evidence="1 2">
    <name type="scientific">Armillaria ostoyae</name>
    <name type="common">Armillaria root rot fungus</name>
    <dbReference type="NCBI Taxonomy" id="47428"/>
    <lineage>
        <taxon>Eukaryota</taxon>
        <taxon>Fungi</taxon>
        <taxon>Dikarya</taxon>
        <taxon>Basidiomycota</taxon>
        <taxon>Agaricomycotina</taxon>
        <taxon>Agaricomycetes</taxon>
        <taxon>Agaricomycetidae</taxon>
        <taxon>Agaricales</taxon>
        <taxon>Marasmiineae</taxon>
        <taxon>Physalacriaceae</taxon>
        <taxon>Armillaria</taxon>
    </lineage>
</organism>
<dbReference type="Proteomes" id="UP000219338">
    <property type="component" value="Unassembled WGS sequence"/>
</dbReference>
<protein>
    <submittedName>
        <fullName evidence="1">Uncharacterized protein</fullName>
    </submittedName>
</protein>
<proteinExistence type="predicted"/>
<sequence>MPDCRHSSSKHSKISALHPSKAALRILSHFASTYIIFHDNREARAVKHSILQGHHSAIYASASARHTILLPRQMTTG</sequence>
<accession>A0A284QL23</accession>
<dbReference type="AlphaFoldDB" id="A0A284QL23"/>
<evidence type="ECO:0000313" key="1">
    <source>
        <dbReference type="EMBL" id="SJK97171.1"/>
    </source>
</evidence>
<dbReference type="EMBL" id="FUEG01000001">
    <property type="protein sequence ID" value="SJK97171.1"/>
    <property type="molecule type" value="Genomic_DNA"/>
</dbReference>